<reference evidence="3 4" key="1">
    <citation type="submission" date="2016-04" db="EMBL/GenBank/DDBJ databases">
        <title>Chloroflexus islandicus sp. nov., a thermophilic filamentous anoxygenic phototrophic bacterium from geyser Strokkur (Iceland).</title>
        <authorList>
            <person name="Gaisin V.A."/>
            <person name="Kalashnikov A.M."/>
            <person name="Sukhacheva M.V."/>
            <person name="Grouzdev D.S."/>
            <person name="Ivanov T.M."/>
            <person name="Kuznetsov B."/>
            <person name="Gorlenko V.M."/>
        </authorList>
    </citation>
    <scope>NUCLEOTIDE SEQUENCE [LARGE SCALE GENOMIC DNA]</scope>
    <source>
        <strain evidence="4">isl-2</strain>
    </source>
</reference>
<evidence type="ECO:0000313" key="3">
    <source>
        <dbReference type="EMBL" id="OAN47604.1"/>
    </source>
</evidence>
<dbReference type="STRING" id="1707952.A6A03_10155"/>
<sequence length="358" mass="37599">MRTTDPPIGPERPVERQMGRRLLGIALILGGLGWLLFELLSRGTIAGIDLNLARSDSAQTIPAQRFTVARVEVSGVNDQVIVNGTTGEEVIVSGSRLGFGWAANAAADAAAQIDVHIEQRGDTLYVNVNHQPWAPWSFGRNPYARLELALPPDVTFNISLVSGDVTLRQTAASGTVSTISGDVVADGARGQLTMNTTSGDIDLRDYRGSLRVTTVSGDLTAVGQLDEVIAQTTGGDVKLRGELGAIQITTVSGDVEIDTAEAVRLAVETTNGKVSFTGRLANGQQRLSTISGDMAITLLAPVNANLSFATVSGRIDVPDQLAVQAFNRRSLTATIGEGGAALNATSTSGNITLRLREP</sequence>
<dbReference type="Pfam" id="PF13349">
    <property type="entry name" value="DUF4097"/>
    <property type="match status" value="1"/>
</dbReference>
<dbReference type="AlphaFoldDB" id="A0A178MHW3"/>
<evidence type="ECO:0000256" key="1">
    <source>
        <dbReference type="SAM" id="Phobius"/>
    </source>
</evidence>
<accession>A0A178MHW3</accession>
<organism evidence="3 4">
    <name type="scientific">Chloroflexus islandicus</name>
    <dbReference type="NCBI Taxonomy" id="1707952"/>
    <lineage>
        <taxon>Bacteria</taxon>
        <taxon>Bacillati</taxon>
        <taxon>Chloroflexota</taxon>
        <taxon>Chloroflexia</taxon>
        <taxon>Chloroflexales</taxon>
        <taxon>Chloroflexineae</taxon>
        <taxon>Chloroflexaceae</taxon>
        <taxon>Chloroflexus</taxon>
    </lineage>
</organism>
<proteinExistence type="predicted"/>
<feature type="transmembrane region" description="Helical" evidence="1">
    <location>
        <begin position="21"/>
        <end position="40"/>
    </location>
</feature>
<dbReference type="OrthoDB" id="145073at2"/>
<dbReference type="EMBL" id="LWQS01000036">
    <property type="protein sequence ID" value="OAN47604.1"/>
    <property type="molecule type" value="Genomic_DNA"/>
</dbReference>
<evidence type="ECO:0000313" key="4">
    <source>
        <dbReference type="Proteomes" id="UP000078287"/>
    </source>
</evidence>
<evidence type="ECO:0000259" key="2">
    <source>
        <dbReference type="Pfam" id="PF13349"/>
    </source>
</evidence>
<dbReference type="Proteomes" id="UP000078287">
    <property type="component" value="Unassembled WGS sequence"/>
</dbReference>
<gene>
    <name evidence="3" type="ORF">A6A03_10155</name>
</gene>
<name>A0A178MHW3_9CHLR</name>
<keyword evidence="4" id="KW-1185">Reference proteome</keyword>
<keyword evidence="1" id="KW-1133">Transmembrane helix</keyword>
<keyword evidence="1" id="KW-0812">Transmembrane</keyword>
<dbReference type="RefSeq" id="WP_066783751.1">
    <property type="nucleotide sequence ID" value="NZ_LWQS01000036.1"/>
</dbReference>
<comment type="caution">
    <text evidence="3">The sequence shown here is derived from an EMBL/GenBank/DDBJ whole genome shotgun (WGS) entry which is preliminary data.</text>
</comment>
<keyword evidence="1" id="KW-0472">Membrane</keyword>
<protein>
    <recommendedName>
        <fullName evidence="2">DUF4097 domain-containing protein</fullName>
    </recommendedName>
</protein>
<feature type="domain" description="DUF4097" evidence="2">
    <location>
        <begin position="225"/>
        <end position="353"/>
    </location>
</feature>
<dbReference type="InterPro" id="IPR025164">
    <property type="entry name" value="Toastrack_DUF4097"/>
</dbReference>